<name>A0A2V4KEL5_AQUAC</name>
<dbReference type="AlphaFoldDB" id="A0A2V4KEL5"/>
<evidence type="ECO:0000313" key="2">
    <source>
        <dbReference type="Proteomes" id="UP000248146"/>
    </source>
</evidence>
<dbReference type="EMBL" id="QJRX01000012">
    <property type="protein sequence ID" value="PYC19981.1"/>
    <property type="molecule type" value="Genomic_DNA"/>
</dbReference>
<comment type="caution">
    <text evidence="1">The sequence shown here is derived from an EMBL/GenBank/DDBJ whole genome shotgun (WGS) entry which is preliminary data.</text>
</comment>
<protein>
    <submittedName>
        <fullName evidence="1">Uncharacterized protein</fullName>
    </submittedName>
</protein>
<sequence length="220" mass="24460">MSEIRDVLEALLSGGFICQYAYPELHRQLRAPGVEAEVRAALAPLGRELGTIGEKTAPDTYFSRYADLSDPKDRAAAAVQLVQMRDQLKPCLEFIRLFNRSGRTDACLAPGDTVSFSDLLEAIENNPTYRDQLRDLSGHEFFSKSKSAKDNKERLALVLRPLADAGYLVKRSSESANYVATGKMGYFYMILAWVAEFSSLSLDPEPDPSSTQLEQRGLEL</sequence>
<dbReference type="RefSeq" id="WP_110684032.1">
    <property type="nucleotide sequence ID" value="NZ_QJRX01000012.1"/>
</dbReference>
<proteinExistence type="predicted"/>
<dbReference type="OrthoDB" id="8565179at2"/>
<organism evidence="1 2">
    <name type="scientific">Aquipseudomonas alcaligenes</name>
    <name type="common">Pseudomonas alcaligenes</name>
    <dbReference type="NCBI Taxonomy" id="43263"/>
    <lineage>
        <taxon>Bacteria</taxon>
        <taxon>Pseudomonadati</taxon>
        <taxon>Pseudomonadota</taxon>
        <taxon>Gammaproteobacteria</taxon>
        <taxon>Pseudomonadales</taxon>
        <taxon>Pseudomonadaceae</taxon>
        <taxon>Aquipseudomonas</taxon>
    </lineage>
</organism>
<evidence type="ECO:0000313" key="1">
    <source>
        <dbReference type="EMBL" id="PYC19981.1"/>
    </source>
</evidence>
<dbReference type="Proteomes" id="UP000248146">
    <property type="component" value="Unassembled WGS sequence"/>
</dbReference>
<accession>A0A2V4KEL5</accession>
<gene>
    <name evidence="1" type="ORF">DMO17_18915</name>
</gene>
<reference evidence="1 2" key="1">
    <citation type="submission" date="2018-06" db="EMBL/GenBank/DDBJ databases">
        <title>Pseudomonas diversity within urban Lake Michigan freshwaters.</title>
        <authorList>
            <person name="Batrich M."/>
            <person name="Hatzopoulos T."/>
            <person name="Putonti C."/>
        </authorList>
    </citation>
    <scope>NUCLEOTIDE SEQUENCE [LARGE SCALE GENOMIC DNA]</scope>
    <source>
        <strain evidence="1 2">MB-090714</strain>
    </source>
</reference>